<organism evidence="2 3">
    <name type="scientific">Oryza rufipogon</name>
    <name type="common">Brownbeard rice</name>
    <name type="synonym">Asian wild rice</name>
    <dbReference type="NCBI Taxonomy" id="4529"/>
    <lineage>
        <taxon>Eukaryota</taxon>
        <taxon>Viridiplantae</taxon>
        <taxon>Streptophyta</taxon>
        <taxon>Embryophyta</taxon>
        <taxon>Tracheophyta</taxon>
        <taxon>Spermatophyta</taxon>
        <taxon>Magnoliopsida</taxon>
        <taxon>Liliopsida</taxon>
        <taxon>Poales</taxon>
        <taxon>Poaceae</taxon>
        <taxon>BOP clade</taxon>
        <taxon>Oryzoideae</taxon>
        <taxon>Oryzeae</taxon>
        <taxon>Oryzinae</taxon>
        <taxon>Oryza</taxon>
    </lineage>
</organism>
<evidence type="ECO:0000313" key="3">
    <source>
        <dbReference type="Proteomes" id="UP000008022"/>
    </source>
</evidence>
<keyword evidence="3" id="KW-1185">Reference proteome</keyword>
<sequence length="129" mass="13623">MPPTRALPCVGLVRCGRNRACGAAAARARAQRGGGGESPRACARRRRPRAWGRHASASSRAGGRPRISTSRRCGGGVPRPTSTPAEAGRSSASSSPTPLQQGDCLEVLISVRPIQEVASRRQRLFHADM</sequence>
<name>A0A0E0NYD3_ORYRU</name>
<dbReference type="Gramene" id="ORUFI03G27300.1">
    <property type="protein sequence ID" value="ORUFI03G27300.1"/>
    <property type="gene ID" value="ORUFI03G27300"/>
</dbReference>
<evidence type="ECO:0000256" key="1">
    <source>
        <dbReference type="SAM" id="MobiDB-lite"/>
    </source>
</evidence>
<dbReference type="AlphaFoldDB" id="A0A0E0NYD3"/>
<proteinExistence type="predicted"/>
<protein>
    <submittedName>
        <fullName evidence="2">Uncharacterized protein</fullName>
    </submittedName>
</protein>
<reference evidence="2" key="2">
    <citation type="submission" date="2015-06" db="UniProtKB">
        <authorList>
            <consortium name="EnsemblPlants"/>
        </authorList>
    </citation>
    <scope>IDENTIFICATION</scope>
</reference>
<feature type="compositionally biased region" description="Basic residues" evidence="1">
    <location>
        <begin position="42"/>
        <end position="52"/>
    </location>
</feature>
<evidence type="ECO:0000313" key="2">
    <source>
        <dbReference type="EnsemblPlants" id="ORUFI03G27300.1"/>
    </source>
</evidence>
<dbReference type="EnsemblPlants" id="ORUFI03G27300.1">
    <property type="protein sequence ID" value="ORUFI03G27300.1"/>
    <property type="gene ID" value="ORUFI03G27300"/>
</dbReference>
<dbReference type="HOGENOM" id="CLU_1952352_0_0_1"/>
<feature type="region of interest" description="Disordered" evidence="1">
    <location>
        <begin position="24"/>
        <end position="100"/>
    </location>
</feature>
<dbReference type="Proteomes" id="UP000008022">
    <property type="component" value="Unassembled WGS sequence"/>
</dbReference>
<accession>A0A0E0NYD3</accession>
<reference evidence="3" key="1">
    <citation type="submission" date="2013-06" db="EMBL/GenBank/DDBJ databases">
        <authorList>
            <person name="Zhao Q."/>
        </authorList>
    </citation>
    <scope>NUCLEOTIDE SEQUENCE</scope>
    <source>
        <strain evidence="3">cv. W1943</strain>
    </source>
</reference>
<feature type="compositionally biased region" description="Polar residues" evidence="1">
    <location>
        <begin position="80"/>
        <end position="100"/>
    </location>
</feature>